<proteinExistence type="predicted"/>
<dbReference type="InterPro" id="IPR019494">
    <property type="entry name" value="FIST_C"/>
</dbReference>
<feature type="non-terminal residue" evidence="2">
    <location>
        <position position="1"/>
    </location>
</feature>
<gene>
    <name evidence="2" type="ORF">ANN_25655</name>
</gene>
<dbReference type="SUPFAM" id="SSF81383">
    <property type="entry name" value="F-box domain"/>
    <property type="match status" value="1"/>
</dbReference>
<dbReference type="InterPro" id="IPR001810">
    <property type="entry name" value="F-box_dom"/>
</dbReference>
<keyword evidence="3" id="KW-1185">Reference proteome</keyword>
<sequence>TEQYPAADEEFSCSPQTNSLLGSYITKEYELLHLVLSHLPLGDLNAASQVCRTWNTAAASVRRSRIHPHWLLWRSGQRQQLPEQPYQLKSLKFAEAMASVPYVAFREHVYSEPSLALMFASNTVFGAKVLCTYKCSCPALTQTHSDEKDGHQHRVILDKYVSSPESEAGLLACVTVWEYVKAELQPSCPLLCLRGYGVVGTLPDLTETVELENSRAYSVLLLPEMPGVTIRTFQFDVNKITKLQKIKKWNVTLSDKMNSISFIILSFSCFLTQTLSADTIEQLTGIPPNESVQCLLLFCREAVLLISSIVHLVTGLQNRQEETMAVAGGMISDVGGSNEGVPVMVGVAFSGEGVSVASTILGRNVKSEREADKAIQELKAHSVSNYYSSVGLMFACVGRGRHHYQGKRNVESAAFRRHFPKTPLLGYFGNGEIGFKLLPDVTVNKRLVDGPTRGSKKKRTDLPNILHSYTTIMVHLAFTGSNTNNQNHR</sequence>
<evidence type="ECO:0000313" key="3">
    <source>
        <dbReference type="Proteomes" id="UP001148838"/>
    </source>
</evidence>
<organism evidence="2 3">
    <name type="scientific">Periplaneta americana</name>
    <name type="common">American cockroach</name>
    <name type="synonym">Blatta americana</name>
    <dbReference type="NCBI Taxonomy" id="6978"/>
    <lineage>
        <taxon>Eukaryota</taxon>
        <taxon>Metazoa</taxon>
        <taxon>Ecdysozoa</taxon>
        <taxon>Arthropoda</taxon>
        <taxon>Hexapoda</taxon>
        <taxon>Insecta</taxon>
        <taxon>Pterygota</taxon>
        <taxon>Neoptera</taxon>
        <taxon>Polyneoptera</taxon>
        <taxon>Dictyoptera</taxon>
        <taxon>Blattodea</taxon>
        <taxon>Blattoidea</taxon>
        <taxon>Blattidae</taxon>
        <taxon>Blattinae</taxon>
        <taxon>Periplaneta</taxon>
    </lineage>
</organism>
<dbReference type="Proteomes" id="UP001148838">
    <property type="component" value="Unassembled WGS sequence"/>
</dbReference>
<dbReference type="InterPro" id="IPR036047">
    <property type="entry name" value="F-box-like_dom_sf"/>
</dbReference>
<dbReference type="PANTHER" id="PTHR14939">
    <property type="entry name" value="F-BOX ONLY PROTEIN 22"/>
    <property type="match status" value="1"/>
</dbReference>
<accession>A0ABQ8S433</accession>
<dbReference type="SMART" id="SM01204">
    <property type="entry name" value="FIST_C"/>
    <property type="match status" value="1"/>
</dbReference>
<evidence type="ECO:0000313" key="2">
    <source>
        <dbReference type="EMBL" id="KAJ4428662.1"/>
    </source>
</evidence>
<dbReference type="Pfam" id="PF00646">
    <property type="entry name" value="F-box"/>
    <property type="match status" value="1"/>
</dbReference>
<protein>
    <recommendedName>
        <fullName evidence="1">FIST C-domain domain-containing protein</fullName>
    </recommendedName>
</protein>
<feature type="domain" description="FIST C-domain" evidence="1">
    <location>
        <begin position="302"/>
        <end position="436"/>
    </location>
</feature>
<name>A0ABQ8S433_PERAM</name>
<dbReference type="Pfam" id="PF10442">
    <property type="entry name" value="FIST_C"/>
    <property type="match status" value="1"/>
</dbReference>
<evidence type="ECO:0000259" key="1">
    <source>
        <dbReference type="SMART" id="SM01204"/>
    </source>
</evidence>
<dbReference type="EMBL" id="JAJSOF020000036">
    <property type="protein sequence ID" value="KAJ4428662.1"/>
    <property type="molecule type" value="Genomic_DNA"/>
</dbReference>
<dbReference type="PANTHER" id="PTHR14939:SF5">
    <property type="entry name" value="F-BOX ONLY PROTEIN 22"/>
    <property type="match status" value="1"/>
</dbReference>
<comment type="caution">
    <text evidence="2">The sequence shown here is derived from an EMBL/GenBank/DDBJ whole genome shotgun (WGS) entry which is preliminary data.</text>
</comment>
<dbReference type="Gene3D" id="1.20.1280.50">
    <property type="match status" value="1"/>
</dbReference>
<reference evidence="2 3" key="1">
    <citation type="journal article" date="2022" name="Allergy">
        <title>Genome assembly and annotation of Periplaneta americana reveal a comprehensive cockroach allergen profile.</title>
        <authorList>
            <person name="Wang L."/>
            <person name="Xiong Q."/>
            <person name="Saelim N."/>
            <person name="Wang L."/>
            <person name="Nong W."/>
            <person name="Wan A.T."/>
            <person name="Shi M."/>
            <person name="Liu X."/>
            <person name="Cao Q."/>
            <person name="Hui J.H.L."/>
            <person name="Sookrung N."/>
            <person name="Leung T.F."/>
            <person name="Tungtrongchitr A."/>
            <person name="Tsui S.K.W."/>
        </authorList>
    </citation>
    <scope>NUCLEOTIDE SEQUENCE [LARGE SCALE GENOMIC DNA]</scope>
    <source>
        <strain evidence="2">PWHHKU_190912</strain>
    </source>
</reference>